<dbReference type="Pfam" id="PF01263">
    <property type="entry name" value="Aldose_epim"/>
    <property type="match status" value="1"/>
</dbReference>
<organism evidence="1 2">
    <name type="scientific">Dyella ginsengisoli</name>
    <dbReference type="NCBI Taxonomy" id="363848"/>
    <lineage>
        <taxon>Bacteria</taxon>
        <taxon>Pseudomonadati</taxon>
        <taxon>Pseudomonadota</taxon>
        <taxon>Gammaproteobacteria</taxon>
        <taxon>Lysobacterales</taxon>
        <taxon>Rhodanobacteraceae</taxon>
        <taxon>Dyella</taxon>
    </lineage>
</organism>
<dbReference type="InterPro" id="IPR014718">
    <property type="entry name" value="GH-type_carb-bd"/>
</dbReference>
<evidence type="ECO:0000313" key="1">
    <source>
        <dbReference type="EMBL" id="MFK2905968.1"/>
    </source>
</evidence>
<dbReference type="Gene3D" id="2.70.98.10">
    <property type="match status" value="1"/>
</dbReference>
<gene>
    <name evidence="1" type="ORF">ISP17_18560</name>
</gene>
<proteinExistence type="predicted"/>
<dbReference type="SUPFAM" id="SSF74650">
    <property type="entry name" value="Galactose mutarotase-like"/>
    <property type="match status" value="1"/>
</dbReference>
<protein>
    <submittedName>
        <fullName evidence="1">Aldose epimerase</fullName>
    </submittedName>
</protein>
<comment type="caution">
    <text evidence="1">The sequence shown here is derived from an EMBL/GenBank/DDBJ whole genome shotgun (WGS) entry which is preliminary data.</text>
</comment>
<dbReference type="InterPro" id="IPR011013">
    <property type="entry name" value="Gal_mutarotase_sf_dom"/>
</dbReference>
<keyword evidence="2" id="KW-1185">Reference proteome</keyword>
<evidence type="ECO:0000313" key="2">
    <source>
        <dbReference type="Proteomes" id="UP001620460"/>
    </source>
</evidence>
<sequence>MAGLVARFTSMPSFEVARDALGANALIVLHDAARGRRVRIAHRGATVLSIEVRHRGRAIDLADGYRDAAELDARASSRFAVMVPFANRIADARYRFDGTDHDLQPGVPETERAARHGFVRGVDFDLQALSADDDGAEATFTTAIPANAHPGYPFAIALAIRYRLDARGLTLEATMRNVGDDAAPCFFGWHPYFRLGDTPLASWELQVPARTVIAAGADYIPLAGAAAHVPIERAPPLDFRTPRAVGALELNHAFADLASDADGLLRSHLRDPSSGLGLALWQERGVMLAFTADTVSRDVRGSLALEPMESWADAFNRADCADAIRLAPGAERRFRCGVEFEIA</sequence>
<dbReference type="PANTHER" id="PTHR10091">
    <property type="entry name" value="ALDOSE-1-EPIMERASE"/>
    <property type="match status" value="1"/>
</dbReference>
<dbReference type="Proteomes" id="UP001620460">
    <property type="component" value="Unassembled WGS sequence"/>
</dbReference>
<name>A0ABW8JXS6_9GAMM</name>
<dbReference type="PANTHER" id="PTHR10091:SF0">
    <property type="entry name" value="GALACTOSE MUTAROTASE"/>
    <property type="match status" value="1"/>
</dbReference>
<accession>A0ABW8JXS6</accession>
<dbReference type="EMBL" id="JADIKM010000006">
    <property type="protein sequence ID" value="MFK2905968.1"/>
    <property type="molecule type" value="Genomic_DNA"/>
</dbReference>
<dbReference type="InterPro" id="IPR008183">
    <property type="entry name" value="Aldose_1/G6P_1-epimerase"/>
</dbReference>
<reference evidence="1 2" key="1">
    <citation type="submission" date="2020-10" db="EMBL/GenBank/DDBJ databases">
        <title>Phylogeny of dyella-like bacteria.</title>
        <authorList>
            <person name="Fu J."/>
        </authorList>
    </citation>
    <scope>NUCLEOTIDE SEQUENCE [LARGE SCALE GENOMIC DNA]</scope>
    <source>
        <strain evidence="1 2">Gsoil3046</strain>
    </source>
</reference>